<dbReference type="OrthoDB" id="355208at2"/>
<feature type="compositionally biased region" description="Low complexity" evidence="1">
    <location>
        <begin position="26"/>
        <end position="38"/>
    </location>
</feature>
<dbReference type="SUPFAM" id="SSF51126">
    <property type="entry name" value="Pectin lyase-like"/>
    <property type="match status" value="1"/>
</dbReference>
<evidence type="ECO:0000313" key="4">
    <source>
        <dbReference type="Proteomes" id="UP000256388"/>
    </source>
</evidence>
<dbReference type="AlphaFoldDB" id="A0A347ZQ52"/>
<gene>
    <name evidence="3" type="ORF">DFR64_2670</name>
</gene>
<evidence type="ECO:0000256" key="2">
    <source>
        <dbReference type="SAM" id="SignalP"/>
    </source>
</evidence>
<proteinExistence type="predicted"/>
<name>A0A347ZQ52_9CHLR</name>
<evidence type="ECO:0000256" key="1">
    <source>
        <dbReference type="SAM" id="MobiDB-lite"/>
    </source>
</evidence>
<protein>
    <submittedName>
        <fullName evidence="3">Uncharacterized protein</fullName>
    </submittedName>
</protein>
<keyword evidence="2" id="KW-0732">Signal</keyword>
<dbReference type="Proteomes" id="UP000256388">
    <property type="component" value="Unassembled WGS sequence"/>
</dbReference>
<dbReference type="EMBL" id="QUMS01000004">
    <property type="protein sequence ID" value="REG06238.1"/>
    <property type="molecule type" value="Genomic_DNA"/>
</dbReference>
<organism evidence="3 4">
    <name type="scientific">Pelolinea submarina</name>
    <dbReference type="NCBI Taxonomy" id="913107"/>
    <lineage>
        <taxon>Bacteria</taxon>
        <taxon>Bacillati</taxon>
        <taxon>Chloroflexota</taxon>
        <taxon>Anaerolineae</taxon>
        <taxon>Anaerolineales</taxon>
        <taxon>Anaerolineaceae</taxon>
        <taxon>Pelolinea</taxon>
    </lineage>
</organism>
<evidence type="ECO:0000313" key="3">
    <source>
        <dbReference type="EMBL" id="REG06238.1"/>
    </source>
</evidence>
<feature type="region of interest" description="Disordered" evidence="1">
    <location>
        <begin position="26"/>
        <end position="68"/>
    </location>
</feature>
<sequence length="484" mass="48920">MKKNPVLFLSVLMMLALLVSACAGNKPAASDPEAASEATQELTAEDSSPESTTAPEEEQVEEGEQPDEILPDEEAQSDAASASIIGAYTVDGESVSESGKSYTASGTDESAILVTNSGDLTLTNATISSSGTSSSSDNSSFYGQNAGVLAQSASYISISDSTVTTTGDGANGVFSSGEDAQVTLENVTINSTGQYAHAVMATQGGSVNLNNVNMTTAGTNSGAIATDRGSGTIDMEGGSVLTTGSNSPGIYSTGAITVNNAYITSNGSEAAVIEGANSINLTDTALSSSVEGKWGVMIYKSMSGDAEGTEGDFSMIGGSLAYTSSSGPLFYVTNSTGYIDLVNVAITLNSNQLIKAAAGDWGSEGTNGGNVVLTADTQTLSGDITADRISKVSLTLSNASQWTGAMDTANSAKETSLSLDSTCTWNVTADSYLTVLDDAEGISGNTITNINGNGFTVYYDAAANSALGGQTYSLNGGGYLMPAS</sequence>
<dbReference type="PROSITE" id="PS51257">
    <property type="entry name" value="PROKAR_LIPOPROTEIN"/>
    <property type="match status" value="1"/>
</dbReference>
<feature type="signal peptide" evidence="2">
    <location>
        <begin position="1"/>
        <end position="23"/>
    </location>
</feature>
<reference evidence="3 4" key="1">
    <citation type="submission" date="2018-08" db="EMBL/GenBank/DDBJ databases">
        <title>Genomic Encyclopedia of Type Strains, Phase IV (KMG-IV): sequencing the most valuable type-strain genomes for metagenomic binning, comparative biology and taxonomic classification.</title>
        <authorList>
            <person name="Goeker M."/>
        </authorList>
    </citation>
    <scope>NUCLEOTIDE SEQUENCE [LARGE SCALE GENOMIC DNA]</scope>
    <source>
        <strain evidence="3 4">DSM 23923</strain>
    </source>
</reference>
<dbReference type="RefSeq" id="WP_116225936.1">
    <property type="nucleotide sequence ID" value="NZ_AP018437.1"/>
</dbReference>
<feature type="compositionally biased region" description="Acidic residues" evidence="1">
    <location>
        <begin position="55"/>
        <end position="68"/>
    </location>
</feature>
<dbReference type="InterPro" id="IPR012332">
    <property type="entry name" value="Autotransporter_pectin_lyase_C"/>
</dbReference>
<accession>A0A347ZQ52</accession>
<comment type="caution">
    <text evidence="3">The sequence shown here is derived from an EMBL/GenBank/DDBJ whole genome shotgun (WGS) entry which is preliminary data.</text>
</comment>
<dbReference type="Gene3D" id="2.160.20.20">
    <property type="match status" value="1"/>
</dbReference>
<feature type="chain" id="PRO_5030063585" evidence="2">
    <location>
        <begin position="24"/>
        <end position="484"/>
    </location>
</feature>
<keyword evidence="4" id="KW-1185">Reference proteome</keyword>
<dbReference type="InterPro" id="IPR011050">
    <property type="entry name" value="Pectin_lyase_fold/virulence"/>
</dbReference>